<name>A0A8S4F5S8_PLUXY</name>
<dbReference type="Gene3D" id="3.30.70.330">
    <property type="match status" value="1"/>
</dbReference>
<dbReference type="PANTHER" id="PTHR20957">
    <property type="entry name" value="RNA-BINDING PROTEIN 48"/>
    <property type="match status" value="1"/>
</dbReference>
<comment type="similarity">
    <text evidence="1">Belongs to the RBM48 family.</text>
</comment>
<dbReference type="GO" id="GO:0008380">
    <property type="term" value="P:RNA splicing"/>
    <property type="evidence" value="ECO:0007669"/>
    <property type="project" value="UniProtKB-KW"/>
</dbReference>
<dbReference type="GO" id="GO:0006397">
    <property type="term" value="P:mRNA processing"/>
    <property type="evidence" value="ECO:0007669"/>
    <property type="project" value="UniProtKB-KW"/>
</dbReference>
<dbReference type="InterPro" id="IPR012677">
    <property type="entry name" value="Nucleotide-bd_a/b_plait_sf"/>
</dbReference>
<evidence type="ECO:0000313" key="9">
    <source>
        <dbReference type="Proteomes" id="UP000653454"/>
    </source>
</evidence>
<evidence type="ECO:0000313" key="8">
    <source>
        <dbReference type="EMBL" id="CAG9122952.1"/>
    </source>
</evidence>
<comment type="caution">
    <text evidence="8">The sequence shown here is derived from an EMBL/GenBank/DDBJ whole genome shotgun (WGS) entry which is preliminary data.</text>
</comment>
<organism evidence="8 9">
    <name type="scientific">Plutella xylostella</name>
    <name type="common">Diamondback moth</name>
    <name type="synonym">Plutella maculipennis</name>
    <dbReference type="NCBI Taxonomy" id="51655"/>
    <lineage>
        <taxon>Eukaryota</taxon>
        <taxon>Metazoa</taxon>
        <taxon>Ecdysozoa</taxon>
        <taxon>Arthropoda</taxon>
        <taxon>Hexapoda</taxon>
        <taxon>Insecta</taxon>
        <taxon>Pterygota</taxon>
        <taxon>Neoptera</taxon>
        <taxon>Endopterygota</taxon>
        <taxon>Lepidoptera</taxon>
        <taxon>Glossata</taxon>
        <taxon>Ditrysia</taxon>
        <taxon>Yponomeutoidea</taxon>
        <taxon>Plutellidae</taxon>
        <taxon>Plutella</taxon>
    </lineage>
</organism>
<evidence type="ECO:0000256" key="4">
    <source>
        <dbReference type="ARBA" id="ARBA00022728"/>
    </source>
</evidence>
<gene>
    <name evidence="8" type="ORF">PLXY2_LOCUS7756</name>
</gene>
<dbReference type="CDD" id="cd12442">
    <property type="entry name" value="RRM_RBM48"/>
    <property type="match status" value="1"/>
</dbReference>
<dbReference type="GO" id="GO:0003723">
    <property type="term" value="F:RNA binding"/>
    <property type="evidence" value="ECO:0007669"/>
    <property type="project" value="UniProtKB-KW"/>
</dbReference>
<keyword evidence="9" id="KW-1185">Reference proteome</keyword>
<dbReference type="InterPro" id="IPR039599">
    <property type="entry name" value="RBM48"/>
</dbReference>
<dbReference type="GO" id="GO:0005681">
    <property type="term" value="C:spliceosomal complex"/>
    <property type="evidence" value="ECO:0007669"/>
    <property type="project" value="UniProtKB-KW"/>
</dbReference>
<accession>A0A8S4F5S8</accession>
<protein>
    <recommendedName>
        <fullName evidence="2">RNA-binding protein 48</fullName>
    </recommendedName>
</protein>
<dbReference type="PANTHER" id="PTHR20957:SF0">
    <property type="entry name" value="RNA-BINDING PROTEIN 48"/>
    <property type="match status" value="1"/>
</dbReference>
<dbReference type="InterPro" id="IPR035979">
    <property type="entry name" value="RBD_domain_sf"/>
</dbReference>
<evidence type="ECO:0000256" key="6">
    <source>
        <dbReference type="ARBA" id="ARBA00023187"/>
    </source>
</evidence>
<evidence type="ECO:0000256" key="3">
    <source>
        <dbReference type="ARBA" id="ARBA00022664"/>
    </source>
</evidence>
<dbReference type="Proteomes" id="UP000653454">
    <property type="component" value="Unassembled WGS sequence"/>
</dbReference>
<dbReference type="EMBL" id="CAJHNJ030000028">
    <property type="protein sequence ID" value="CAG9122952.1"/>
    <property type="molecule type" value="Genomic_DNA"/>
</dbReference>
<evidence type="ECO:0000256" key="5">
    <source>
        <dbReference type="ARBA" id="ARBA00022884"/>
    </source>
</evidence>
<comment type="function">
    <text evidence="7">As a component of the minor spliceosome, involved in the splicing of U12-type introns in pre-mRNAs.</text>
</comment>
<evidence type="ECO:0000256" key="2">
    <source>
        <dbReference type="ARBA" id="ARBA00015189"/>
    </source>
</evidence>
<proteinExistence type="inferred from homology"/>
<keyword evidence="4" id="KW-0747">Spliceosome</keyword>
<evidence type="ECO:0000256" key="1">
    <source>
        <dbReference type="ARBA" id="ARBA00006938"/>
    </source>
</evidence>
<dbReference type="GO" id="GO:0005654">
    <property type="term" value="C:nucleoplasm"/>
    <property type="evidence" value="ECO:0007669"/>
    <property type="project" value="TreeGrafter"/>
</dbReference>
<sequence length="283" mass="32944">MESQSVPGILLPHHEQQELCSTRLPYRQGRKLTAVKTYTINDESRHILVFGVPSLNLRQETKALFSRYGKILQVNLSMEHKSEIFTETYHVVYEKISHARIAKKMLDTKSFYGGVLHVCYAPEYETIDDTRTKLMLRRRDVLSRLRNLEKEEITKGEVKKTDENPVKTVEESVKMNMGEFNIIGVSRQIRDVVFDKNLKRKIHKQNEEVVRKQYKPCFIEKGPVIQSTSNIEIVDITSTKQETVTNVDIDKTLNYNTFGKELIKKLPEKPMNSIQYHTVNKKS</sequence>
<dbReference type="InterPro" id="IPR034264">
    <property type="entry name" value="RBM48_RRM"/>
</dbReference>
<reference evidence="8" key="1">
    <citation type="submission" date="2020-11" db="EMBL/GenBank/DDBJ databases">
        <authorList>
            <person name="Whiteford S."/>
        </authorList>
    </citation>
    <scope>NUCLEOTIDE SEQUENCE</scope>
</reference>
<keyword evidence="6" id="KW-0508">mRNA splicing</keyword>
<evidence type="ECO:0000256" key="7">
    <source>
        <dbReference type="ARBA" id="ARBA00035004"/>
    </source>
</evidence>
<dbReference type="SUPFAM" id="SSF54928">
    <property type="entry name" value="RNA-binding domain, RBD"/>
    <property type="match status" value="1"/>
</dbReference>
<keyword evidence="5" id="KW-0694">RNA-binding</keyword>
<keyword evidence="3" id="KW-0507">mRNA processing</keyword>
<dbReference type="AlphaFoldDB" id="A0A8S4F5S8"/>